<dbReference type="Gene3D" id="2.170.270.10">
    <property type="entry name" value="SET domain"/>
    <property type="match status" value="1"/>
</dbReference>
<keyword evidence="6" id="KW-0677">Repeat</keyword>
<evidence type="ECO:0000256" key="9">
    <source>
        <dbReference type="ARBA" id="ARBA00022853"/>
    </source>
</evidence>
<keyword evidence="4" id="KW-0949">S-adenosyl-L-methionine</keyword>
<dbReference type="PROSITE" id="PS50868">
    <property type="entry name" value="POST_SET"/>
    <property type="match status" value="1"/>
</dbReference>
<dbReference type="InterPro" id="IPR034732">
    <property type="entry name" value="EPHD"/>
</dbReference>
<evidence type="ECO:0000256" key="11">
    <source>
        <dbReference type="ARBA" id="ARBA00023117"/>
    </source>
</evidence>
<dbReference type="OrthoDB" id="308383at2759"/>
<dbReference type="GO" id="GO:0008270">
    <property type="term" value="F:zinc ion binding"/>
    <property type="evidence" value="ECO:0007669"/>
    <property type="project" value="UniProtKB-KW"/>
</dbReference>
<keyword evidence="25" id="KW-1185">Reference proteome</keyword>
<feature type="domain" description="PHD-type" evidence="22">
    <location>
        <begin position="922"/>
        <end position="1046"/>
    </location>
</feature>
<gene>
    <name evidence="23" type="ORF">PCAL00307_LOCUS16819</name>
    <name evidence="24" type="ORF">PECAL_6P07310</name>
</gene>
<evidence type="ECO:0000313" key="23">
    <source>
        <dbReference type="EMBL" id="CAE0701383.1"/>
    </source>
</evidence>
<feature type="domain" description="Post-SET" evidence="21">
    <location>
        <begin position="1748"/>
        <end position="1764"/>
    </location>
</feature>
<evidence type="ECO:0000256" key="4">
    <source>
        <dbReference type="ARBA" id="ARBA00022691"/>
    </source>
</evidence>
<dbReference type="PROSITE" id="PS51805">
    <property type="entry name" value="EPHD"/>
    <property type="match status" value="1"/>
</dbReference>
<dbReference type="Pfam" id="PF13771">
    <property type="entry name" value="zf-HC5HC2H"/>
    <property type="match status" value="1"/>
</dbReference>
<evidence type="ECO:0000256" key="1">
    <source>
        <dbReference type="ARBA" id="ARBA00004123"/>
    </source>
</evidence>
<dbReference type="CDD" id="cd05162">
    <property type="entry name" value="PWWP"/>
    <property type="match status" value="1"/>
</dbReference>
<dbReference type="Pfam" id="PF00439">
    <property type="entry name" value="Bromodomain"/>
    <property type="match status" value="1"/>
</dbReference>
<evidence type="ECO:0000313" key="25">
    <source>
        <dbReference type="Proteomes" id="UP000789595"/>
    </source>
</evidence>
<dbReference type="SMART" id="SM00249">
    <property type="entry name" value="PHD"/>
    <property type="match status" value="5"/>
</dbReference>
<evidence type="ECO:0000256" key="15">
    <source>
        <dbReference type="PROSITE-ProRule" id="PRU00146"/>
    </source>
</evidence>
<dbReference type="InterPro" id="IPR011011">
    <property type="entry name" value="Znf_FYVE_PHD"/>
</dbReference>
<evidence type="ECO:0000256" key="17">
    <source>
        <dbReference type="SAM" id="MobiDB-lite"/>
    </source>
</evidence>
<evidence type="ECO:0000256" key="2">
    <source>
        <dbReference type="ARBA" id="ARBA00022603"/>
    </source>
</evidence>
<keyword evidence="10" id="KW-0805">Transcription regulation</keyword>
<dbReference type="InterPro" id="IPR013083">
    <property type="entry name" value="Znf_RING/FYVE/PHD"/>
</dbReference>
<dbReference type="Gene3D" id="2.30.30.140">
    <property type="match status" value="1"/>
</dbReference>
<keyword evidence="8" id="KW-0862">Zinc</keyword>
<comment type="subcellular location">
    <subcellularLocation>
        <location evidence="1">Nucleus</location>
    </subcellularLocation>
</comment>
<dbReference type="SMART" id="SM00508">
    <property type="entry name" value="PostSET"/>
    <property type="match status" value="1"/>
</dbReference>
<dbReference type="GO" id="GO:0042800">
    <property type="term" value="F:histone H3K4 methyltransferase activity"/>
    <property type="evidence" value="ECO:0007669"/>
    <property type="project" value="TreeGrafter"/>
</dbReference>
<protein>
    <recommendedName>
        <fullName evidence="26">Histone-lysine N-methyltransferase</fullName>
    </recommendedName>
</protein>
<dbReference type="CDD" id="cd20404">
    <property type="entry name" value="Tudor_Agenet_AtEML-like"/>
    <property type="match status" value="1"/>
</dbReference>
<dbReference type="Gene3D" id="1.20.920.10">
    <property type="entry name" value="Bromodomain-like"/>
    <property type="match status" value="1"/>
</dbReference>
<dbReference type="InterPro" id="IPR019787">
    <property type="entry name" value="Znf_PHD-finger"/>
</dbReference>
<evidence type="ECO:0000256" key="13">
    <source>
        <dbReference type="ARBA" id="ARBA00023242"/>
    </source>
</evidence>
<dbReference type="SUPFAM" id="SSF57903">
    <property type="entry name" value="FYVE/PHD zinc finger"/>
    <property type="match status" value="2"/>
</dbReference>
<keyword evidence="5" id="KW-0479">Metal-binding</keyword>
<dbReference type="CDD" id="cd10518">
    <property type="entry name" value="SET_SETD1-like"/>
    <property type="match status" value="1"/>
</dbReference>
<evidence type="ECO:0000259" key="20">
    <source>
        <dbReference type="PROSITE" id="PS50280"/>
    </source>
</evidence>
<sequence>MATEPDTADDAAIAAALADEEPPSKMQEVLDFEKRIDGDDFVGCRLRHYWAGDNAWYFARILTFDHEKRLHIVLYDDGEVHEVNLLDSNELYMIGRGCYVVKMPGHSPWPCMEWECCQALEDAGTMRMWNRRTPNKMFIIYFGTEEQGLVPVLSDEDYAEQPKKKKKVATTQKVMVKPYISGDRSHAGLGTILKQKGRKAAELRAALDEADLEVDLAKQTREDWRVGKSVPTDIPIHRWSAADAAGPVDVAQLSVADPGYDVIVTTSSLKRPAPTEKPCAKCGGLDLDLHSNAAVCVTCDKAYHLHCWGGPEILRPPLTQKNGHQWRCADCLRCASCSKTQRQCGTFNKISKHKLDGRGDSDLCKDCGIDYKAGKYCPSCGLIIQDTEADLLIKCTNCKLFTHAGCEGIGQEEYLTIRGKTHPVLGRQFLCAGGCAIRKTVTLVNKMKACDKLGLFAIPVDDTIAPTYREVVRTPMDLSTMHAKAREGQYRSTQAVRDDFELMCLNAIRFNRAGDKIWKEAARFFAEVSQMFEELVTYEVRDDQEIEHCTSVLSASGLKVQEKKAHYDKVQATIKRHKANTVLKDRIAGSAVGKVLKLERYVCRDALPCVPTTEISFITEANARSLAWRDLCLICGSSESTILPGDDRRAGAFVFCCDCGEAYHGACAACPPNLPNWALATWRCPNCKLCEACGVCEDNDEASLVYCDGCDKAYHLHCLDPPLTAPPPGKFFCDLCVECQFCGRHTSPDPSKPTYSTRRDACSDCMKSQKQGSVQYYQRMPLHGNCGARGDCLMSRYRRSSQGYLRGRDPVACGFCGQGYHGECAEQYLGYLEEGSPPACPRCRSDPANGMFESHLGEGEFAYTAACKVSDVQKQRKLRRARRPDEVRVPIPRPANGVSDRQLFGTDDLREICLSKYKSEDYRICELCKRNGDCAFAGRLVPVRDRELKKVEESNTIKPTGLVLDYWVHANCALWSSEVYEHTRLFRHVQDATRRSRNLKCTHCHKPGATMGCCSTNCKRNFHFRCGAHAGAVCVGGSHVFCSDCASGARAQARREKKNATLLKNATEAAIAVRKAQAQLKGIRAGSEVIVTADTDGDPATRRVGSRATVVVDESLEGRGVILRYAGDGGRHTCSGNGLEVFAEVSELPPPGVPLLPEIEAPPDHLQTPLATYLGDVAGAIRVASNFDGKRKKGEKAAMSSQEAYEAEMKARKDDLIREEQEAKEREREREKARERAKKSRKGKIPEGGTGRGKRQVKKKTYDLDDVLDEPKKKKTRGKKKKEEPKLPVESAAVQARAQWLEDRTRMSLALHPQFRIGALSIFRLGEAAPAGYVGFHTSDRIFPLNYRACRIFYSFTRNNCRTLYMCRVAAAPVTVGRKLQYKAQFIIQAVDAPTIPCVGDTVGEAVGEVLRRVRNLKEQSMWKDRVKGGRHRFRRKAPPYGLCDDGSGFFGFSLPAVRARIETMPRVTSYALEAELMPLSDRKNLHQLEAQERGKNSRRIISYRFCYVRPTPHDILLAQRQAAIRDAQVKPAISGSARSEPRDAIDDIARRSRITRALAQAEEDLEQEKAEALEAGRLREERQARLNNAVVKSRKGYIEEVKEGSKEWAAQKYRELRAVPVLERLAVRRSHIHGWGLYTKVDVSKDDFIIEYVGQVIRNNMGDKREEYYDKAGVGSCYLFRLDEDCIVDATRRGHIGRFINHCCSPNAYAKTVEIGPHTRKIVIIALKDIKAGEEVMYDYKFPIEDDKIPCYCGAPNCKGTMN</sequence>
<dbReference type="GO" id="GO:0003713">
    <property type="term" value="F:transcription coactivator activity"/>
    <property type="evidence" value="ECO:0007669"/>
    <property type="project" value="TreeGrafter"/>
</dbReference>
<dbReference type="SMART" id="SM00541">
    <property type="entry name" value="FYRN"/>
    <property type="match status" value="1"/>
</dbReference>
<proteinExistence type="predicted"/>
<dbReference type="Proteomes" id="UP000789595">
    <property type="component" value="Unassembled WGS sequence"/>
</dbReference>
<keyword evidence="9" id="KW-0156">Chromatin regulator</keyword>
<feature type="domain" description="PHD-type" evidence="19">
    <location>
        <begin position="687"/>
        <end position="739"/>
    </location>
</feature>
<evidence type="ECO:0000259" key="19">
    <source>
        <dbReference type="PROSITE" id="PS50016"/>
    </source>
</evidence>
<feature type="domain" description="Bromo" evidence="18">
    <location>
        <begin position="456"/>
        <end position="518"/>
    </location>
</feature>
<dbReference type="Pfam" id="PF05964">
    <property type="entry name" value="FYRN"/>
    <property type="match status" value="1"/>
</dbReference>
<keyword evidence="16" id="KW-0175">Coiled coil</keyword>
<keyword evidence="11 14" id="KW-0103">Bromodomain</keyword>
<evidence type="ECO:0000256" key="16">
    <source>
        <dbReference type="SAM" id="Coils"/>
    </source>
</evidence>
<feature type="compositionally biased region" description="Basic and acidic residues" evidence="17">
    <location>
        <begin position="1207"/>
        <end position="1234"/>
    </location>
</feature>
<organism evidence="23">
    <name type="scientific">Pelagomonas calceolata</name>
    <dbReference type="NCBI Taxonomy" id="35677"/>
    <lineage>
        <taxon>Eukaryota</taxon>
        <taxon>Sar</taxon>
        <taxon>Stramenopiles</taxon>
        <taxon>Ochrophyta</taxon>
        <taxon>Pelagophyceae</taxon>
        <taxon>Pelagomonadales</taxon>
        <taxon>Pelagomonadaceae</taxon>
        <taxon>Pelagomonas</taxon>
    </lineage>
</organism>
<dbReference type="PANTHER" id="PTHR45888:SF5">
    <property type="entry name" value="D4, ISOFORM A"/>
    <property type="match status" value="1"/>
</dbReference>
<dbReference type="CDD" id="cd04369">
    <property type="entry name" value="Bromodomain"/>
    <property type="match status" value="1"/>
</dbReference>
<dbReference type="PROSITE" id="PS50014">
    <property type="entry name" value="BROMODOMAIN_2"/>
    <property type="match status" value="1"/>
</dbReference>
<evidence type="ECO:0000256" key="5">
    <source>
        <dbReference type="ARBA" id="ARBA00022723"/>
    </source>
</evidence>
<dbReference type="Pfam" id="PF00628">
    <property type="entry name" value="PHD"/>
    <property type="match status" value="1"/>
</dbReference>
<reference evidence="24" key="2">
    <citation type="submission" date="2021-11" db="EMBL/GenBank/DDBJ databases">
        <authorList>
            <consortium name="Genoscope - CEA"/>
            <person name="William W."/>
        </authorList>
    </citation>
    <scope>NUCLEOTIDE SEQUENCE</scope>
</reference>
<feature type="coiled-coil region" evidence="16">
    <location>
        <begin position="1552"/>
        <end position="1579"/>
    </location>
</feature>
<feature type="domain" description="SET" evidence="20">
    <location>
        <begin position="1624"/>
        <end position="1742"/>
    </location>
</feature>
<dbReference type="PRINTS" id="PR00503">
    <property type="entry name" value="BROMODOMAIN"/>
</dbReference>
<evidence type="ECO:0000259" key="18">
    <source>
        <dbReference type="PROSITE" id="PS50014"/>
    </source>
</evidence>
<reference evidence="23" key="1">
    <citation type="submission" date="2021-01" db="EMBL/GenBank/DDBJ databases">
        <authorList>
            <person name="Corre E."/>
            <person name="Pelletier E."/>
            <person name="Niang G."/>
            <person name="Scheremetjew M."/>
            <person name="Finn R."/>
            <person name="Kale V."/>
            <person name="Holt S."/>
            <person name="Cochrane G."/>
            <person name="Meng A."/>
            <person name="Brown T."/>
            <person name="Cohen L."/>
        </authorList>
    </citation>
    <scope>NUCLEOTIDE SEQUENCE</scope>
    <source>
        <strain evidence="23">CCMP1756</strain>
    </source>
</reference>
<dbReference type="PROSITE" id="PS50280">
    <property type="entry name" value="SET"/>
    <property type="match status" value="1"/>
</dbReference>
<dbReference type="InterPro" id="IPR001214">
    <property type="entry name" value="SET_dom"/>
</dbReference>
<evidence type="ECO:0000256" key="6">
    <source>
        <dbReference type="ARBA" id="ARBA00022737"/>
    </source>
</evidence>
<dbReference type="SUPFAM" id="SSF82199">
    <property type="entry name" value="SET domain"/>
    <property type="match status" value="1"/>
</dbReference>
<evidence type="ECO:0000256" key="3">
    <source>
        <dbReference type="ARBA" id="ARBA00022679"/>
    </source>
</evidence>
<dbReference type="PROSITE" id="PS50016">
    <property type="entry name" value="ZF_PHD_2"/>
    <property type="match status" value="2"/>
</dbReference>
<name>A0A7S4EB95_9STRA</name>
<feature type="domain" description="PHD-type" evidence="19">
    <location>
        <begin position="629"/>
        <end position="690"/>
    </location>
</feature>
<evidence type="ECO:0000256" key="12">
    <source>
        <dbReference type="ARBA" id="ARBA00023163"/>
    </source>
</evidence>
<dbReference type="InterPro" id="IPR003888">
    <property type="entry name" value="FYrich_N"/>
</dbReference>
<evidence type="ECO:0000313" key="24">
    <source>
        <dbReference type="EMBL" id="CAH0379130.1"/>
    </source>
</evidence>
<dbReference type="GO" id="GO:0045944">
    <property type="term" value="P:positive regulation of transcription by RNA polymerase II"/>
    <property type="evidence" value="ECO:0007669"/>
    <property type="project" value="TreeGrafter"/>
</dbReference>
<evidence type="ECO:0000256" key="8">
    <source>
        <dbReference type="ARBA" id="ARBA00022833"/>
    </source>
</evidence>
<dbReference type="GO" id="GO:0032259">
    <property type="term" value="P:methylation"/>
    <property type="evidence" value="ECO:0007669"/>
    <property type="project" value="UniProtKB-KW"/>
</dbReference>
<evidence type="ECO:0008006" key="26">
    <source>
        <dbReference type="Google" id="ProtNLM"/>
    </source>
</evidence>
<dbReference type="EMBL" id="HBIW01019550">
    <property type="protein sequence ID" value="CAE0701383.1"/>
    <property type="molecule type" value="Transcribed_RNA"/>
</dbReference>
<keyword evidence="12" id="KW-0804">Transcription</keyword>
<dbReference type="InterPro" id="IPR003616">
    <property type="entry name" value="Post-SET_dom"/>
</dbReference>
<dbReference type="Gene3D" id="3.30.160.360">
    <property type="match status" value="1"/>
</dbReference>
<keyword evidence="7 15" id="KW-0863">Zinc-finger</keyword>
<dbReference type="SMART" id="SM00297">
    <property type="entry name" value="BROMO"/>
    <property type="match status" value="1"/>
</dbReference>
<dbReference type="PROSITE" id="PS51542">
    <property type="entry name" value="FYRN"/>
    <property type="match status" value="1"/>
</dbReference>
<evidence type="ECO:0000256" key="14">
    <source>
        <dbReference type="PROSITE-ProRule" id="PRU00035"/>
    </source>
</evidence>
<dbReference type="GO" id="GO:0044666">
    <property type="term" value="C:MLL3/4 complex"/>
    <property type="evidence" value="ECO:0007669"/>
    <property type="project" value="TreeGrafter"/>
</dbReference>
<keyword evidence="3" id="KW-0808">Transferase</keyword>
<dbReference type="InterPro" id="IPR046341">
    <property type="entry name" value="SET_dom_sf"/>
</dbReference>
<dbReference type="Pfam" id="PF00856">
    <property type="entry name" value="SET"/>
    <property type="match status" value="1"/>
</dbReference>
<dbReference type="InterPro" id="IPR001487">
    <property type="entry name" value="Bromodomain"/>
</dbReference>
<dbReference type="InterPro" id="IPR001965">
    <property type="entry name" value="Znf_PHD"/>
</dbReference>
<dbReference type="PANTHER" id="PTHR45888">
    <property type="entry name" value="HL01030P-RELATED"/>
    <property type="match status" value="1"/>
</dbReference>
<dbReference type="SUPFAM" id="SSF63748">
    <property type="entry name" value="Tudor/PWWP/MBT"/>
    <property type="match status" value="1"/>
</dbReference>
<dbReference type="EMBL" id="CAKKNE010000006">
    <property type="protein sequence ID" value="CAH0379130.1"/>
    <property type="molecule type" value="Genomic_DNA"/>
</dbReference>
<feature type="region of interest" description="Disordered" evidence="17">
    <location>
        <begin position="1189"/>
        <end position="1289"/>
    </location>
</feature>
<evidence type="ECO:0000259" key="21">
    <source>
        <dbReference type="PROSITE" id="PS50868"/>
    </source>
</evidence>
<keyword evidence="2" id="KW-0489">Methyltransferase</keyword>
<dbReference type="Gene3D" id="3.30.40.10">
    <property type="entry name" value="Zinc/RING finger domain, C3HC4 (zinc finger)"/>
    <property type="match status" value="5"/>
</dbReference>
<dbReference type="SUPFAM" id="SSF47370">
    <property type="entry name" value="Bromodomain"/>
    <property type="match status" value="1"/>
</dbReference>
<evidence type="ECO:0000256" key="10">
    <source>
        <dbReference type="ARBA" id="ARBA00023015"/>
    </source>
</evidence>
<evidence type="ECO:0000256" key="7">
    <source>
        <dbReference type="ARBA" id="ARBA00022771"/>
    </source>
</evidence>
<dbReference type="SMART" id="SM00317">
    <property type="entry name" value="SET"/>
    <property type="match status" value="1"/>
</dbReference>
<evidence type="ECO:0000259" key="22">
    <source>
        <dbReference type="PROSITE" id="PS51805"/>
    </source>
</evidence>
<accession>A0A7S4EB95</accession>
<keyword evidence="13" id="KW-0539">Nucleus</keyword>
<dbReference type="InterPro" id="IPR036427">
    <property type="entry name" value="Bromodomain-like_sf"/>
</dbReference>
<feature type="coiled-coil region" evidence="16">
    <location>
        <begin position="193"/>
        <end position="220"/>
    </location>
</feature>